<dbReference type="InterPro" id="IPR006544">
    <property type="entry name" value="P-type_TPase_V"/>
</dbReference>
<evidence type="ECO:0000256" key="7">
    <source>
        <dbReference type="ARBA" id="ARBA00022840"/>
    </source>
</evidence>
<dbReference type="InterPro" id="IPR044492">
    <property type="entry name" value="P_typ_ATPase_HD_dom"/>
</dbReference>
<accession>A0A098VW51</accession>
<evidence type="ECO:0000313" key="17">
    <source>
        <dbReference type="EMBL" id="KGG51951.1"/>
    </source>
</evidence>
<dbReference type="SUPFAM" id="SSF56784">
    <property type="entry name" value="HAD-like"/>
    <property type="match status" value="1"/>
</dbReference>
<proteinExistence type="inferred from homology"/>
<evidence type="ECO:0000256" key="5">
    <source>
        <dbReference type="ARBA" id="ARBA00022723"/>
    </source>
</evidence>
<keyword evidence="5 13" id="KW-0479">Metal-binding</keyword>
<feature type="domain" description="Cation-transporting P-type ATPase N-terminal" evidence="15">
    <location>
        <begin position="162"/>
        <end position="220"/>
    </location>
</feature>
<dbReference type="GO" id="GO:0005524">
    <property type="term" value="F:ATP binding"/>
    <property type="evidence" value="ECO:0007669"/>
    <property type="project" value="UniProtKB-UniRule"/>
</dbReference>
<feature type="transmembrane region" description="Helical" evidence="13">
    <location>
        <begin position="969"/>
        <end position="988"/>
    </location>
</feature>
<feature type="domain" description="P5B-type ATPase N-terminal" evidence="16">
    <location>
        <begin position="28"/>
        <end position="97"/>
    </location>
</feature>
<evidence type="ECO:0000256" key="1">
    <source>
        <dbReference type="ARBA" id="ARBA00004141"/>
    </source>
</evidence>
<dbReference type="GO" id="GO:0019829">
    <property type="term" value="F:ATPase-coupled monoatomic cation transmembrane transporter activity"/>
    <property type="evidence" value="ECO:0007669"/>
    <property type="project" value="UniProtKB-UniRule"/>
</dbReference>
<comment type="similarity">
    <text evidence="2 13">Belongs to the cation transport ATPase (P-type) (TC 3.A.3) family. Type V subfamily.</text>
</comment>
<dbReference type="Pfam" id="PF00122">
    <property type="entry name" value="E1-E2_ATPase"/>
    <property type="match status" value="1"/>
</dbReference>
<dbReference type="HOGENOM" id="CLU_001828_0_0_1"/>
<keyword evidence="4 13" id="KW-0812">Transmembrane</keyword>
<dbReference type="SFLD" id="SFLDF00027">
    <property type="entry name" value="p-type_atpase"/>
    <property type="match status" value="1"/>
</dbReference>
<evidence type="ECO:0000256" key="4">
    <source>
        <dbReference type="ARBA" id="ARBA00022692"/>
    </source>
</evidence>
<dbReference type="OrthoDB" id="48943at2759"/>
<dbReference type="PROSITE" id="PS01229">
    <property type="entry name" value="COF_2"/>
    <property type="match status" value="1"/>
</dbReference>
<dbReference type="PRINTS" id="PR00119">
    <property type="entry name" value="CATATPASE"/>
</dbReference>
<dbReference type="PROSITE" id="PS00154">
    <property type="entry name" value="ATPASE_E1_E2"/>
    <property type="match status" value="1"/>
</dbReference>
<dbReference type="SFLD" id="SFLDS00003">
    <property type="entry name" value="Haloacid_Dehalogenase"/>
    <property type="match status" value="1"/>
</dbReference>
<keyword evidence="9 13" id="KW-1278">Translocase</keyword>
<dbReference type="NCBIfam" id="TIGR01494">
    <property type="entry name" value="ATPase_P-type"/>
    <property type="match status" value="1"/>
</dbReference>
<keyword evidence="7 13" id="KW-0067">ATP-binding</keyword>
<dbReference type="Proteomes" id="UP000029725">
    <property type="component" value="Unassembled WGS sequence"/>
</dbReference>
<evidence type="ECO:0000256" key="10">
    <source>
        <dbReference type="ARBA" id="ARBA00022989"/>
    </source>
</evidence>
<dbReference type="SUPFAM" id="SSF81660">
    <property type="entry name" value="Metal cation-transporting ATPase, ATP-binding domain N"/>
    <property type="match status" value="1"/>
</dbReference>
<dbReference type="Gene3D" id="3.40.50.1000">
    <property type="entry name" value="HAD superfamily/HAD-like"/>
    <property type="match status" value="1"/>
</dbReference>
<feature type="transmembrane region" description="Helical" evidence="13">
    <location>
        <begin position="35"/>
        <end position="56"/>
    </location>
</feature>
<dbReference type="Gene3D" id="2.70.150.10">
    <property type="entry name" value="Calcium-transporting ATPase, cytoplasmic transduction domain A"/>
    <property type="match status" value="1"/>
</dbReference>
<dbReference type="PANTHER" id="PTHR45630">
    <property type="entry name" value="CATION-TRANSPORTING ATPASE-RELATED"/>
    <property type="match status" value="1"/>
</dbReference>
<dbReference type="GO" id="GO:0016020">
    <property type="term" value="C:membrane"/>
    <property type="evidence" value="ECO:0007669"/>
    <property type="project" value="UniProtKB-SubCell"/>
</dbReference>
<dbReference type="InterPro" id="IPR004014">
    <property type="entry name" value="ATPase_P-typ_cation-transptr_N"/>
</dbReference>
<feature type="transmembrane region" description="Helical" evidence="13">
    <location>
        <begin position="1000"/>
        <end position="1018"/>
    </location>
</feature>
<name>A0A098VW51_9MICR</name>
<dbReference type="EMBL" id="JMKJ01000155">
    <property type="protein sequence ID" value="KGG51951.1"/>
    <property type="molecule type" value="Genomic_DNA"/>
</dbReference>
<evidence type="ECO:0000256" key="11">
    <source>
        <dbReference type="ARBA" id="ARBA00023136"/>
    </source>
</evidence>
<evidence type="ECO:0000256" key="13">
    <source>
        <dbReference type="RuleBase" id="RU362082"/>
    </source>
</evidence>
<dbReference type="RefSeq" id="XP_013238378.1">
    <property type="nucleotide sequence ID" value="XM_013382924.1"/>
</dbReference>
<dbReference type="GO" id="GO:0140358">
    <property type="term" value="F:P-type transmembrane transporter activity"/>
    <property type="evidence" value="ECO:0007669"/>
    <property type="project" value="InterPro"/>
</dbReference>
<keyword evidence="18" id="KW-1185">Reference proteome</keyword>
<reference evidence="17 18" key="1">
    <citation type="submission" date="2014-04" db="EMBL/GenBank/DDBJ databases">
        <title>A new species of microsporidia sheds light on the evolution of extreme parasitism.</title>
        <authorList>
            <person name="Haag K.L."/>
            <person name="James T.Y."/>
            <person name="Larsson R."/>
            <person name="Schaer T.M."/>
            <person name="Refardt D."/>
            <person name="Pombert J.-F."/>
            <person name="Ebert D."/>
        </authorList>
    </citation>
    <scope>NUCLEOTIDE SEQUENCE [LARGE SCALE GENOMIC DNA]</scope>
    <source>
        <strain evidence="17 18">UGP3</strain>
        <tissue evidence="17">Spores</tissue>
    </source>
</reference>
<dbReference type="InterPro" id="IPR008250">
    <property type="entry name" value="ATPase_P-typ_transduc_dom_A_sf"/>
</dbReference>
<evidence type="ECO:0000256" key="6">
    <source>
        <dbReference type="ARBA" id="ARBA00022741"/>
    </source>
</evidence>
<dbReference type="InterPro" id="IPR047819">
    <property type="entry name" value="P5A-ATPase_N"/>
</dbReference>
<dbReference type="Pfam" id="PF12409">
    <property type="entry name" value="P5-ATPase"/>
    <property type="match status" value="1"/>
</dbReference>
<dbReference type="InterPro" id="IPR018303">
    <property type="entry name" value="ATPase_P-typ_P_site"/>
</dbReference>
<dbReference type="InterPro" id="IPR036412">
    <property type="entry name" value="HAD-like_sf"/>
</dbReference>
<evidence type="ECO:0000256" key="8">
    <source>
        <dbReference type="ARBA" id="ARBA00022842"/>
    </source>
</evidence>
<organism evidence="17 18">
    <name type="scientific">Mitosporidium daphniae</name>
    <dbReference type="NCBI Taxonomy" id="1485682"/>
    <lineage>
        <taxon>Eukaryota</taxon>
        <taxon>Fungi</taxon>
        <taxon>Fungi incertae sedis</taxon>
        <taxon>Microsporidia</taxon>
        <taxon>Mitosporidium</taxon>
    </lineage>
</organism>
<evidence type="ECO:0000313" key="18">
    <source>
        <dbReference type="Proteomes" id="UP000029725"/>
    </source>
</evidence>
<evidence type="ECO:0000259" key="16">
    <source>
        <dbReference type="Pfam" id="PF12409"/>
    </source>
</evidence>
<dbReference type="InterPro" id="IPR023298">
    <property type="entry name" value="ATPase_P-typ_TM_dom_sf"/>
</dbReference>
<keyword evidence="8 13" id="KW-0460">Magnesium</keyword>
<dbReference type="Pfam" id="PF00690">
    <property type="entry name" value="Cation_ATPase_N"/>
    <property type="match status" value="1"/>
</dbReference>
<evidence type="ECO:0000256" key="12">
    <source>
        <dbReference type="ARBA" id="ARBA00049360"/>
    </source>
</evidence>
<dbReference type="GeneID" id="25259180"/>
<dbReference type="NCBIfam" id="TIGR01657">
    <property type="entry name" value="P-ATPase-V"/>
    <property type="match status" value="1"/>
</dbReference>
<dbReference type="GO" id="GO:0006874">
    <property type="term" value="P:intracellular calcium ion homeostasis"/>
    <property type="evidence" value="ECO:0007669"/>
    <property type="project" value="TreeGrafter"/>
</dbReference>
<evidence type="ECO:0000256" key="2">
    <source>
        <dbReference type="ARBA" id="ARBA00006000"/>
    </source>
</evidence>
<evidence type="ECO:0000259" key="15">
    <source>
        <dbReference type="Pfam" id="PF00690"/>
    </source>
</evidence>
<dbReference type="GO" id="GO:0046872">
    <property type="term" value="F:metal ion binding"/>
    <property type="evidence" value="ECO:0007669"/>
    <property type="project" value="UniProtKB-UniRule"/>
</dbReference>
<feature type="domain" description="P-type ATPase A" evidence="14">
    <location>
        <begin position="286"/>
        <end position="408"/>
    </location>
</feature>
<feature type="transmembrane region" description="Helical" evidence="13">
    <location>
        <begin position="198"/>
        <end position="220"/>
    </location>
</feature>
<evidence type="ECO:0000256" key="9">
    <source>
        <dbReference type="ARBA" id="ARBA00022967"/>
    </source>
</evidence>
<dbReference type="SUPFAM" id="SSF81665">
    <property type="entry name" value="Calcium ATPase, transmembrane domain M"/>
    <property type="match status" value="1"/>
</dbReference>
<sequence length="1206" mass="129078">MIEYSVAPKGRSRQEASESLLPPDIAWIEGRCFSFFRSIVSVLLIIATGGLFLLFIRWSVRIYTLAWFKICPLESATRILIAAKPSTSPISSSKRISARVSYTLLTIEQKPTSSWKSLTHRGDRCVWKSDQDAFVWTANLLDNNGISGCPSNFLPISELNSNLLGELKHPLHGLSNAEAAVLLDCFGPNTISMAQPMLFSLILSEVISPLVLFQSASVALWCLENYWAYACAIAFITAVSIILSIRTTLSSMASLSKLANDSGIPPSIFIIRGDDQRQGSIMGPVLIPASMIVPGDLIILDHHGHGEYPIQTLPCDGILVRGEALVDESFLTGESIPITKTTANLHGHDGFEMIENSSPSLKRLQQGNIDRASLVYGGTRLLEATGGAMMRATATGSISLRGRMLKAMRYPPPLPSVDQLHIDALIFMGVLGAISIIGFVTTVALLPSNSLVALLVRAGDLITVVLPPALPASLALGTGFAIRRLAQRGIICTAGVMNSGGSGNTIGSPINVAGRVQMVLFDKTGTLTEDSLDVLWVSEAKNSSNHSGVVRLMQVGSSPSSSRIRGALATCHTLRMLGGNLVGDPLDVTLFTWSGWNMEYNTHGLAQIVVTSGNPSKLPSPGDQVRLAVVRAWPFCPLLRRTTVIVKRISPNANSAHSSEQSHAPSSSLQVFVKGAPESLLALCDPTSVPESFLETTLPAWTRRGYRVILFAGGMLPLSSSSWVAAQRLTRAQAEEPKGQLRFLGAVVLVNSVKRGSWETIARLTKAGLAVGMATGDHAVTAAAVAQQVGIIASDDDHNDGVIDARSRPVAVLSGSGFWVNERNEAIRPVNDDSFGCVSKGSGFSSMLLPVPPGYVPVVSGGDALAAYLKAIDSDPSLSLIDGPVRVFARLSPDDKRLLVESMTATGAVVAFCGDGANDVAALQVADVGISLSTSTDSLVAPFCSTGDDPRCVLDVLIEGRGSLGVSFACFRFMALYSMIQFTVVSLLYTWGMNLSDGQFIWQDLFVILPLATAIARMRPGSGGLSSGRLPGRLVDPSVLVAMLVQIVLQILLLFLLYAISVRIFPPHAQILSVCASDDLSAFEGNMLNSSIFLFSNFQYLLMALIFGTWPPFQEPVYANFLMVGLILALIVCNFSILLSCETSLMSTLFGTVDLPSVFRIGVISGLIVLDVALSIFLDSLITPMIISLFHRKKKRNDKLSAITVS</sequence>
<feature type="transmembrane region" description="Helical" evidence="13">
    <location>
        <begin position="424"/>
        <end position="446"/>
    </location>
</feature>
<gene>
    <name evidence="17" type="ORF">DI09_23p260</name>
</gene>
<dbReference type="InterPro" id="IPR023299">
    <property type="entry name" value="ATPase_P-typ_cyto_dom_N"/>
</dbReference>
<evidence type="ECO:0000259" key="14">
    <source>
        <dbReference type="Pfam" id="PF00122"/>
    </source>
</evidence>
<dbReference type="InterPro" id="IPR023214">
    <property type="entry name" value="HAD_sf"/>
</dbReference>
<comment type="catalytic activity">
    <reaction evidence="12 13">
        <text>ATP + H2O = ADP + phosphate + H(+)</text>
        <dbReference type="Rhea" id="RHEA:13065"/>
        <dbReference type="ChEBI" id="CHEBI:15377"/>
        <dbReference type="ChEBI" id="CHEBI:15378"/>
        <dbReference type="ChEBI" id="CHEBI:30616"/>
        <dbReference type="ChEBI" id="CHEBI:43474"/>
        <dbReference type="ChEBI" id="CHEBI:456216"/>
    </reaction>
</comment>
<dbReference type="Gene3D" id="3.40.1110.10">
    <property type="entry name" value="Calcium-transporting ATPase, cytoplasmic domain N"/>
    <property type="match status" value="1"/>
</dbReference>
<evidence type="ECO:0000256" key="3">
    <source>
        <dbReference type="ARBA" id="ARBA00022553"/>
    </source>
</evidence>
<dbReference type="PANTHER" id="PTHR45630:SF8">
    <property type="entry name" value="CATION-TRANSPORTING ATPASE"/>
    <property type="match status" value="1"/>
</dbReference>
<feature type="transmembrane region" description="Helical" evidence="13">
    <location>
        <begin position="1159"/>
        <end position="1190"/>
    </location>
</feature>
<comment type="subcellular location">
    <subcellularLocation>
        <location evidence="1 13">Membrane</location>
        <topology evidence="1 13">Multi-pass membrane protein</topology>
    </subcellularLocation>
</comment>
<feature type="transmembrane region" description="Helical" evidence="13">
    <location>
        <begin position="226"/>
        <end position="245"/>
    </location>
</feature>
<keyword evidence="3" id="KW-0597">Phosphoprotein</keyword>
<dbReference type="SUPFAM" id="SSF81653">
    <property type="entry name" value="Calcium ATPase, transduction domain A"/>
    <property type="match status" value="1"/>
</dbReference>
<dbReference type="GO" id="GO:0016887">
    <property type="term" value="F:ATP hydrolysis activity"/>
    <property type="evidence" value="ECO:0007669"/>
    <property type="project" value="InterPro"/>
</dbReference>
<feature type="transmembrane region" description="Helical" evidence="13">
    <location>
        <begin position="461"/>
        <end position="482"/>
    </location>
</feature>
<dbReference type="VEuPathDB" id="MicrosporidiaDB:DI09_23p260"/>
<dbReference type="InterPro" id="IPR059000">
    <property type="entry name" value="ATPase_P-type_domA"/>
</dbReference>
<feature type="transmembrane region" description="Helical" evidence="13">
    <location>
        <begin position="1117"/>
        <end position="1139"/>
    </location>
</feature>
<keyword evidence="11 13" id="KW-0472">Membrane</keyword>
<comment type="caution">
    <text evidence="17">The sequence shown here is derived from an EMBL/GenBank/DDBJ whole genome shotgun (WGS) entry which is preliminary data.</text>
</comment>
<keyword evidence="6 13" id="KW-0547">Nucleotide-binding</keyword>
<dbReference type="InterPro" id="IPR001757">
    <property type="entry name" value="P_typ_ATPase"/>
</dbReference>
<dbReference type="EC" id="7.2.2.-" evidence="13"/>
<feature type="transmembrane region" description="Helical" evidence="13">
    <location>
        <begin position="1092"/>
        <end position="1110"/>
    </location>
</feature>
<keyword evidence="10 13" id="KW-1133">Transmembrane helix</keyword>
<dbReference type="AlphaFoldDB" id="A0A098VW51"/>
<protein>
    <recommendedName>
        <fullName evidence="13">Cation-transporting ATPase</fullName>
        <ecNumber evidence="13">7.2.2.-</ecNumber>
    </recommendedName>
</protein>
<dbReference type="SFLD" id="SFLDG00002">
    <property type="entry name" value="C1.7:_P-type_atpase_like"/>
    <property type="match status" value="1"/>
</dbReference>
<feature type="transmembrane region" description="Helical" evidence="13">
    <location>
        <begin position="1039"/>
        <end position="1060"/>
    </location>
</feature>